<evidence type="ECO:0000313" key="2">
    <source>
        <dbReference type="EMBL" id="ELY46777.1"/>
    </source>
</evidence>
<dbReference type="PATRIC" id="fig|1230460.4.peg.1349"/>
<accession>L9WBP1</accession>
<protein>
    <submittedName>
        <fullName evidence="2">Uncharacterized protein</fullName>
    </submittedName>
</protein>
<evidence type="ECO:0000256" key="1">
    <source>
        <dbReference type="SAM" id="MobiDB-lite"/>
    </source>
</evidence>
<evidence type="ECO:0000313" key="3">
    <source>
        <dbReference type="Proteomes" id="UP000011661"/>
    </source>
</evidence>
<dbReference type="OrthoDB" id="160758at2157"/>
<reference evidence="2 3" key="1">
    <citation type="journal article" date="2014" name="PLoS Genet.">
        <title>Phylogenetically driven sequencing of extremely halophilic archaea reveals strategies for static and dynamic osmo-response.</title>
        <authorList>
            <person name="Becker E.A."/>
            <person name="Seitzer P.M."/>
            <person name="Tritt A."/>
            <person name="Larsen D."/>
            <person name="Krusor M."/>
            <person name="Yao A.I."/>
            <person name="Wu D."/>
            <person name="Madern D."/>
            <person name="Eisen J.A."/>
            <person name="Darling A.E."/>
            <person name="Facciotti M.T."/>
        </authorList>
    </citation>
    <scope>NUCLEOTIDE SEQUENCE [LARGE SCALE GENOMIC DNA]</scope>
    <source>
        <strain evidence="2 3">JCM 14089</strain>
    </source>
</reference>
<feature type="region of interest" description="Disordered" evidence="1">
    <location>
        <begin position="1"/>
        <end position="20"/>
    </location>
</feature>
<dbReference type="RefSeq" id="WP_008161195.1">
    <property type="nucleotide sequence ID" value="NZ_AOHX01000029.1"/>
</dbReference>
<dbReference type="EMBL" id="AOHX01000029">
    <property type="protein sequence ID" value="ELY46777.1"/>
    <property type="molecule type" value="Genomic_DNA"/>
</dbReference>
<comment type="caution">
    <text evidence="2">The sequence shown here is derived from an EMBL/GenBank/DDBJ whole genome shotgun (WGS) entry which is preliminary data.</text>
</comment>
<keyword evidence="3" id="KW-1185">Reference proteome</keyword>
<name>L9WBP1_9EURY</name>
<proteinExistence type="predicted"/>
<feature type="compositionally biased region" description="Acidic residues" evidence="1">
    <location>
        <begin position="10"/>
        <end position="19"/>
    </location>
</feature>
<organism evidence="2 3">
    <name type="scientific">Natronorubrum sulfidifaciens JCM 14089</name>
    <dbReference type="NCBI Taxonomy" id="1230460"/>
    <lineage>
        <taxon>Archaea</taxon>
        <taxon>Methanobacteriati</taxon>
        <taxon>Methanobacteriota</taxon>
        <taxon>Stenosarchaea group</taxon>
        <taxon>Halobacteria</taxon>
        <taxon>Halobacteriales</taxon>
        <taxon>Natrialbaceae</taxon>
        <taxon>Natronorubrum</taxon>
    </lineage>
</organism>
<sequence length="45" mass="5033">MAARNSPDPIELDPADESDVPVYLPGTPTLGFTRVLERLFNTLFR</sequence>
<gene>
    <name evidence="2" type="ORF">C495_06703</name>
</gene>
<dbReference type="Proteomes" id="UP000011661">
    <property type="component" value="Unassembled WGS sequence"/>
</dbReference>
<dbReference type="AlphaFoldDB" id="L9WBP1"/>